<evidence type="ECO:0000313" key="3">
    <source>
        <dbReference type="Proteomes" id="UP000516696"/>
    </source>
</evidence>
<name>A0AAE4KSE0_ENTGA</name>
<organism evidence="1 4">
    <name type="scientific">Enterococcus gallinarum</name>
    <dbReference type="NCBI Taxonomy" id="1353"/>
    <lineage>
        <taxon>Bacteria</taxon>
        <taxon>Bacillati</taxon>
        <taxon>Bacillota</taxon>
        <taxon>Bacilli</taxon>
        <taxon>Lactobacillales</taxon>
        <taxon>Enterococcaceae</taxon>
        <taxon>Enterococcus</taxon>
    </lineage>
</organism>
<evidence type="ECO:0000313" key="1">
    <source>
        <dbReference type="EMBL" id="MDT2690758.1"/>
    </source>
</evidence>
<protein>
    <submittedName>
        <fullName evidence="1">Uncharacterized protein</fullName>
    </submittedName>
</protein>
<dbReference type="EMBL" id="JARPZN010000007">
    <property type="protein sequence ID" value="MDT2690758.1"/>
    <property type="molecule type" value="Genomic_DNA"/>
</dbReference>
<dbReference type="AlphaFoldDB" id="A0AAE4KSE0"/>
<proteinExistence type="predicted"/>
<sequence>MTERTIKLRLRNAKGDVEEFFQDFVPFSKRLDYIRLEKELENRKDESGELIKPTESDYMELQAEFVASLFNDKKVNKKAILEGLDTQDLDVIYDIVRYRVLGFSKEEDEALKKALAAEMSAGQNSTT</sequence>
<gene>
    <name evidence="2" type="ORF">EGM181_06980</name>
    <name evidence="1" type="ORF">P7E30_11170</name>
</gene>
<dbReference type="Pfam" id="PF23857">
    <property type="entry name" value="Phage_TAC_19"/>
    <property type="match status" value="1"/>
</dbReference>
<evidence type="ECO:0000313" key="4">
    <source>
        <dbReference type="Proteomes" id="UP001183682"/>
    </source>
</evidence>
<dbReference type="NCBIfam" id="NF047360">
    <property type="entry name" value="tail_chap_PVL"/>
    <property type="match status" value="1"/>
</dbReference>
<dbReference type="InterPro" id="IPR057006">
    <property type="entry name" value="Phage_TAC_19"/>
</dbReference>
<dbReference type="Proteomes" id="UP001183682">
    <property type="component" value="Unassembled WGS sequence"/>
</dbReference>
<evidence type="ECO:0000313" key="2">
    <source>
        <dbReference type="EMBL" id="QOG27004.1"/>
    </source>
</evidence>
<dbReference type="Proteomes" id="UP000516696">
    <property type="component" value="Chromosome"/>
</dbReference>
<accession>A0AAE4KSE0</accession>
<reference evidence="2 3" key="1">
    <citation type="submission" date="2020-03" db="EMBL/GenBank/DDBJ databases">
        <title>Characterization of ganglioside-mimicking enterococci.</title>
        <authorList>
            <person name="Patry R.T."/>
            <person name="Nothaft H."/>
            <person name="Bridger R."/>
            <person name="Shajahan A."/>
            <person name="Huynh S."/>
            <person name="Sanchez S."/>
            <person name="Azadi P."/>
            <person name="Cooper K."/>
            <person name="Miller W.G."/>
            <person name="Parker C.T."/>
            <person name="Wells L."/>
            <person name="Szymanski C.M."/>
        </authorList>
    </citation>
    <scope>NUCLEOTIDE SEQUENCE [LARGE SCALE GENOMIC DNA]</scope>
    <source>
        <strain evidence="2 3">EGM181</strain>
    </source>
</reference>
<reference evidence="1" key="2">
    <citation type="submission" date="2023-03" db="EMBL/GenBank/DDBJ databases">
        <authorList>
            <person name="Shen W."/>
            <person name="Cai J."/>
        </authorList>
    </citation>
    <scope>NUCLEOTIDE SEQUENCE</scope>
    <source>
        <strain evidence="1">K69-2</strain>
    </source>
</reference>
<dbReference type="EMBL" id="CP050485">
    <property type="protein sequence ID" value="QOG27004.1"/>
    <property type="molecule type" value="Genomic_DNA"/>
</dbReference>
<dbReference type="RefSeq" id="WP_123836386.1">
    <property type="nucleotide sequence ID" value="NZ_CP050485.1"/>
</dbReference>